<feature type="domain" description="Homeobox" evidence="4">
    <location>
        <begin position="672"/>
        <end position="739"/>
    </location>
</feature>
<dbReference type="PANTHER" id="PTHR35743">
    <property type="entry name" value="NODULIN HOMEOBOX"/>
    <property type="match status" value="1"/>
</dbReference>
<comment type="caution">
    <text evidence="5">The sequence shown here is derived from an EMBL/GenBank/DDBJ whole genome shotgun (WGS) entry which is preliminary data.</text>
</comment>
<dbReference type="SMR" id="A0A8T3BHM1"/>
<feature type="region of interest" description="Disordered" evidence="3">
    <location>
        <begin position="739"/>
        <end position="779"/>
    </location>
</feature>
<dbReference type="GO" id="GO:0003697">
    <property type="term" value="F:single-stranded DNA binding"/>
    <property type="evidence" value="ECO:0007669"/>
    <property type="project" value="InterPro"/>
</dbReference>
<dbReference type="PANTHER" id="PTHR35743:SF1">
    <property type="entry name" value="NODULIN HOMEOBOX"/>
    <property type="match status" value="1"/>
</dbReference>
<dbReference type="GO" id="GO:0005634">
    <property type="term" value="C:nucleus"/>
    <property type="evidence" value="ECO:0007669"/>
    <property type="project" value="UniProtKB-SubCell"/>
</dbReference>
<dbReference type="InterPro" id="IPR001356">
    <property type="entry name" value="HD"/>
</dbReference>
<reference evidence="5" key="1">
    <citation type="journal article" date="2022" name="Front. Genet.">
        <title>Chromosome-Scale Assembly of the Dendrobium nobile Genome Provides Insights Into the Molecular Mechanism of the Biosynthesis of the Medicinal Active Ingredient of Dendrobium.</title>
        <authorList>
            <person name="Xu Q."/>
            <person name="Niu S.-C."/>
            <person name="Li K.-L."/>
            <person name="Zheng P.-J."/>
            <person name="Zhang X.-J."/>
            <person name="Jia Y."/>
            <person name="Liu Y."/>
            <person name="Niu Y.-X."/>
            <person name="Yu L.-H."/>
            <person name="Chen D.-F."/>
            <person name="Zhang G.-Q."/>
        </authorList>
    </citation>
    <scope>NUCLEOTIDE SEQUENCE</scope>
    <source>
        <tissue evidence="5">Leaf</tissue>
    </source>
</reference>
<evidence type="ECO:0000313" key="5">
    <source>
        <dbReference type="EMBL" id="KAI0511770.1"/>
    </source>
</evidence>
<dbReference type="InterPro" id="IPR056560">
    <property type="entry name" value="HTH_NDX"/>
</dbReference>
<evidence type="ECO:0000313" key="6">
    <source>
        <dbReference type="Proteomes" id="UP000829196"/>
    </source>
</evidence>
<dbReference type="EMBL" id="JAGYWB010000009">
    <property type="protein sequence ID" value="KAI0511770.1"/>
    <property type="molecule type" value="Genomic_DNA"/>
</dbReference>
<dbReference type="Proteomes" id="UP000829196">
    <property type="component" value="Unassembled WGS sequence"/>
</dbReference>
<evidence type="ECO:0000256" key="2">
    <source>
        <dbReference type="PROSITE-ProRule" id="PRU00108"/>
    </source>
</evidence>
<dbReference type="InterPro" id="IPR057287">
    <property type="entry name" value="Ndx_N"/>
</dbReference>
<evidence type="ECO:0000256" key="1">
    <source>
        <dbReference type="ARBA" id="ARBA00004123"/>
    </source>
</evidence>
<dbReference type="PROSITE" id="PS50071">
    <property type="entry name" value="HOMEOBOX_2"/>
    <property type="match status" value="1"/>
</dbReference>
<feature type="DNA-binding region" description="Homeobox" evidence="2">
    <location>
        <begin position="674"/>
        <end position="740"/>
    </location>
</feature>
<dbReference type="OrthoDB" id="2020792at2759"/>
<accession>A0A8T3BHM1</accession>
<dbReference type="AlphaFoldDB" id="A0A8T3BHM1"/>
<keyword evidence="2" id="KW-0238">DNA-binding</keyword>
<dbReference type="GO" id="GO:0009908">
    <property type="term" value="P:flower development"/>
    <property type="evidence" value="ECO:0007669"/>
    <property type="project" value="InterPro"/>
</dbReference>
<feature type="compositionally biased region" description="Basic and acidic residues" evidence="3">
    <location>
        <begin position="659"/>
        <end position="672"/>
    </location>
</feature>
<organism evidence="5 6">
    <name type="scientific">Dendrobium nobile</name>
    <name type="common">Orchid</name>
    <dbReference type="NCBI Taxonomy" id="94219"/>
    <lineage>
        <taxon>Eukaryota</taxon>
        <taxon>Viridiplantae</taxon>
        <taxon>Streptophyta</taxon>
        <taxon>Embryophyta</taxon>
        <taxon>Tracheophyta</taxon>
        <taxon>Spermatophyta</taxon>
        <taxon>Magnoliopsida</taxon>
        <taxon>Liliopsida</taxon>
        <taxon>Asparagales</taxon>
        <taxon>Orchidaceae</taxon>
        <taxon>Epidendroideae</taxon>
        <taxon>Malaxideae</taxon>
        <taxon>Dendrobiinae</taxon>
        <taxon>Dendrobium</taxon>
    </lineage>
</organism>
<feature type="region of interest" description="Disordered" evidence="3">
    <location>
        <begin position="659"/>
        <end position="679"/>
    </location>
</feature>
<dbReference type="Pfam" id="PF25246">
    <property type="entry name" value="Nodulin_N"/>
    <property type="match status" value="1"/>
</dbReference>
<evidence type="ECO:0000256" key="3">
    <source>
        <dbReference type="SAM" id="MobiDB-lite"/>
    </source>
</evidence>
<protein>
    <recommendedName>
        <fullName evidence="4">Homeobox domain-containing protein</fullName>
    </recommendedName>
</protein>
<keyword evidence="6" id="KW-1185">Reference proteome</keyword>
<dbReference type="Pfam" id="PF24426">
    <property type="entry name" value="HTH_NDX"/>
    <property type="match status" value="1"/>
</dbReference>
<evidence type="ECO:0000259" key="4">
    <source>
        <dbReference type="PROSITE" id="PS50071"/>
    </source>
</evidence>
<proteinExistence type="predicted"/>
<comment type="subcellular location">
    <subcellularLocation>
        <location evidence="1 2">Nucleus</location>
    </subcellularLocation>
</comment>
<sequence length="814" mass="90845">MFNLISAIEELSGIPSKDITKLLKETDTFTIQFNDSRGCSRQIDIEGLASSLPLHVIAVLLSNGRENFLHLLQSIRLLYSFSDLATRHSRLEQILLDHVKLSEQVIDLVIFMLIVLAQSDQDNYVGRSLPVIHAALVACSFHLLTGYISSQWQDIANVMLAHPKVDIFMDVAFDSVQATFRLLHMELSMLNHNVLCNSSSLCINEKTASFIFQQCEASLHYLLSLCQQKLFRDRLLKNKELCKNGGILSLTCNILKLIIPECFKESLDVVAAISRLKSRILSILLQLCEAENFSYLDEVAGSQKSLHLAKSITIQILDILKVGFKREAVQAGDSVDRRYPKGFLLLNSLRLADIFSDDSNFRSFFMANAIHVLNEILAVPHQVFLSNWCTVDVHLSEEDGNLEYDPFIAASLALIFQSGSPESILSSASLSSEINFSYHSNFNGIHLVTYGQQRTSYLIKIVANLHCFVPSFCEEEERNLFLKKFHECLLMETSDSSLMHPGDVNTHKAATICENLSSLSNYAASLIPNMLNDEDVQLLRLFTEQLKKLTLPNVDNYAQASMQTEGGKIKVEDNNPMQQSLPTWAKFANGNINKTHQDAQNGVGRPYLFVKAEPKVLDDVSDIKGINIDGKGGTPLSSSSLELEPLLGAEFAKESVFQEEEKAEGVHSEEKQPRKRKRNIMNERQISLIENALLGEPEMQRNAAMLQSWAEKLCSQGSEITASQLKNWLNNRKARLARAAREARAPSEGENTYDSAGEEPHTSVIIRGSGNQPDTHFETRLSEPGISFVVVGLPREGGLIGEGALGEREVTREE</sequence>
<gene>
    <name evidence="5" type="ORF">KFK09_012402</name>
</gene>
<name>A0A8T3BHM1_DENNO</name>
<dbReference type="InterPro" id="IPR039325">
    <property type="entry name" value="NDX"/>
</dbReference>
<keyword evidence="2" id="KW-0539">Nucleus</keyword>
<keyword evidence="2" id="KW-0371">Homeobox</keyword>